<dbReference type="InterPro" id="IPR008271">
    <property type="entry name" value="Ser/Thr_kinase_AS"/>
</dbReference>
<gene>
    <name evidence="10" type="ORF">BJX68DRAFT_272148</name>
</gene>
<accession>A0ABR4JHF7</accession>
<sequence length="276" mass="31810">MGQQLDDELKMYQYITRYSRHPGSKAIRSLLDSFHIDGPEDKHQCLVHPPLFENVGEFLHRNPIQRLPKPVLAFTLRQIFLALDYLHTECQVIHTDIKANNIMFELADDSVFAKFEQDELQDPSPRKGSDGRTIYLSRELAMIPGKLAGYLSSAGSLQIWNIFEGGSLFTGQDPEFKTCRSRAHLAEMINLLGPPPPDFIARANQREKFFTDGGEFRHPILLRDLTPVDRRETALEGEDKESFLRMMRRMLQWEPGKRSSAKELAEDEWIRKQIGL</sequence>
<evidence type="ECO:0000256" key="6">
    <source>
        <dbReference type="ARBA" id="ARBA00022840"/>
    </source>
</evidence>
<keyword evidence="11" id="KW-1185">Reference proteome</keyword>
<evidence type="ECO:0000256" key="1">
    <source>
        <dbReference type="ARBA" id="ARBA00012513"/>
    </source>
</evidence>
<evidence type="ECO:0000256" key="3">
    <source>
        <dbReference type="ARBA" id="ARBA00022679"/>
    </source>
</evidence>
<dbReference type="SMART" id="SM00220">
    <property type="entry name" value="S_TKc"/>
    <property type="match status" value="1"/>
</dbReference>
<evidence type="ECO:0000256" key="4">
    <source>
        <dbReference type="ARBA" id="ARBA00022741"/>
    </source>
</evidence>
<dbReference type="Proteomes" id="UP001610444">
    <property type="component" value="Unassembled WGS sequence"/>
</dbReference>
<evidence type="ECO:0000256" key="5">
    <source>
        <dbReference type="ARBA" id="ARBA00022777"/>
    </source>
</evidence>
<evidence type="ECO:0000313" key="11">
    <source>
        <dbReference type="Proteomes" id="UP001610444"/>
    </source>
</evidence>
<keyword evidence="6" id="KW-0067">ATP-binding</keyword>
<comment type="catalytic activity">
    <reaction evidence="7">
        <text>L-threonyl-[protein] + ATP = O-phospho-L-threonyl-[protein] + ADP + H(+)</text>
        <dbReference type="Rhea" id="RHEA:46608"/>
        <dbReference type="Rhea" id="RHEA-COMP:11060"/>
        <dbReference type="Rhea" id="RHEA-COMP:11605"/>
        <dbReference type="ChEBI" id="CHEBI:15378"/>
        <dbReference type="ChEBI" id="CHEBI:30013"/>
        <dbReference type="ChEBI" id="CHEBI:30616"/>
        <dbReference type="ChEBI" id="CHEBI:61977"/>
        <dbReference type="ChEBI" id="CHEBI:456216"/>
        <dbReference type="EC" id="2.7.11.1"/>
    </reaction>
</comment>
<keyword evidence="2" id="KW-0723">Serine/threonine-protein kinase</keyword>
<dbReference type="EC" id="2.7.11.1" evidence="1"/>
<dbReference type="InterPro" id="IPR051334">
    <property type="entry name" value="SRPK"/>
</dbReference>
<dbReference type="GeneID" id="98162299"/>
<organism evidence="10 11">
    <name type="scientific">Aspergillus pseudodeflectus</name>
    <dbReference type="NCBI Taxonomy" id="176178"/>
    <lineage>
        <taxon>Eukaryota</taxon>
        <taxon>Fungi</taxon>
        <taxon>Dikarya</taxon>
        <taxon>Ascomycota</taxon>
        <taxon>Pezizomycotina</taxon>
        <taxon>Eurotiomycetes</taxon>
        <taxon>Eurotiomycetidae</taxon>
        <taxon>Eurotiales</taxon>
        <taxon>Aspergillaceae</taxon>
        <taxon>Aspergillus</taxon>
        <taxon>Aspergillus subgen. Nidulantes</taxon>
    </lineage>
</organism>
<dbReference type="PROSITE" id="PS50011">
    <property type="entry name" value="PROTEIN_KINASE_DOM"/>
    <property type="match status" value="1"/>
</dbReference>
<proteinExistence type="predicted"/>
<dbReference type="EMBL" id="JBFXLR010000074">
    <property type="protein sequence ID" value="KAL2839469.1"/>
    <property type="molecule type" value="Genomic_DNA"/>
</dbReference>
<dbReference type="InterPro" id="IPR011009">
    <property type="entry name" value="Kinase-like_dom_sf"/>
</dbReference>
<evidence type="ECO:0000256" key="7">
    <source>
        <dbReference type="ARBA" id="ARBA00047899"/>
    </source>
</evidence>
<dbReference type="RefSeq" id="XP_070893554.1">
    <property type="nucleotide sequence ID" value="XM_071047135.1"/>
</dbReference>
<evidence type="ECO:0000313" key="10">
    <source>
        <dbReference type="EMBL" id="KAL2839469.1"/>
    </source>
</evidence>
<evidence type="ECO:0000259" key="9">
    <source>
        <dbReference type="PROSITE" id="PS50011"/>
    </source>
</evidence>
<dbReference type="PANTHER" id="PTHR47634">
    <property type="entry name" value="PROTEIN KINASE DOMAIN-CONTAINING PROTEIN-RELATED"/>
    <property type="match status" value="1"/>
</dbReference>
<name>A0ABR4JHF7_9EURO</name>
<evidence type="ECO:0000256" key="8">
    <source>
        <dbReference type="ARBA" id="ARBA00048679"/>
    </source>
</evidence>
<keyword evidence="4" id="KW-0547">Nucleotide-binding</keyword>
<keyword evidence="3" id="KW-0808">Transferase</keyword>
<feature type="domain" description="Protein kinase" evidence="9">
    <location>
        <begin position="1"/>
        <end position="270"/>
    </location>
</feature>
<dbReference type="InterPro" id="IPR000719">
    <property type="entry name" value="Prot_kinase_dom"/>
</dbReference>
<dbReference type="Gene3D" id="1.10.510.10">
    <property type="entry name" value="Transferase(Phosphotransferase) domain 1"/>
    <property type="match status" value="2"/>
</dbReference>
<protein>
    <recommendedName>
        <fullName evidence="1">non-specific serine/threonine protein kinase</fullName>
        <ecNumber evidence="1">2.7.11.1</ecNumber>
    </recommendedName>
</protein>
<evidence type="ECO:0000256" key="2">
    <source>
        <dbReference type="ARBA" id="ARBA00022527"/>
    </source>
</evidence>
<dbReference type="PANTHER" id="PTHR47634:SF9">
    <property type="entry name" value="PROTEIN KINASE DOMAIN-CONTAINING PROTEIN-RELATED"/>
    <property type="match status" value="1"/>
</dbReference>
<keyword evidence="5" id="KW-0418">Kinase</keyword>
<reference evidence="10 11" key="1">
    <citation type="submission" date="2024-07" db="EMBL/GenBank/DDBJ databases">
        <title>Section-level genome sequencing and comparative genomics of Aspergillus sections Usti and Cavernicolus.</title>
        <authorList>
            <consortium name="Lawrence Berkeley National Laboratory"/>
            <person name="Nybo J.L."/>
            <person name="Vesth T.C."/>
            <person name="Theobald S."/>
            <person name="Frisvad J.C."/>
            <person name="Larsen T.O."/>
            <person name="Kjaerboelling I."/>
            <person name="Rothschild-Mancinelli K."/>
            <person name="Lyhne E.K."/>
            <person name="Kogle M.E."/>
            <person name="Barry K."/>
            <person name="Clum A."/>
            <person name="Na H."/>
            <person name="Ledsgaard L."/>
            <person name="Lin J."/>
            <person name="Lipzen A."/>
            <person name="Kuo A."/>
            <person name="Riley R."/>
            <person name="Mondo S."/>
            <person name="LaButti K."/>
            <person name="Haridas S."/>
            <person name="Pangalinan J."/>
            <person name="Salamov A.A."/>
            <person name="Simmons B.A."/>
            <person name="Magnuson J.K."/>
            <person name="Chen J."/>
            <person name="Drula E."/>
            <person name="Henrissat B."/>
            <person name="Wiebenga A."/>
            <person name="Lubbers R.J."/>
            <person name="Gomes A.C."/>
            <person name="Macurrencykelacurrency M.R."/>
            <person name="Stajich J."/>
            <person name="Grigoriev I.V."/>
            <person name="Mortensen U.H."/>
            <person name="De vries R.P."/>
            <person name="Baker S.E."/>
            <person name="Andersen M.R."/>
        </authorList>
    </citation>
    <scope>NUCLEOTIDE SEQUENCE [LARGE SCALE GENOMIC DNA]</scope>
    <source>
        <strain evidence="10 11">CBS 756.74</strain>
    </source>
</reference>
<dbReference type="SUPFAM" id="SSF56112">
    <property type="entry name" value="Protein kinase-like (PK-like)"/>
    <property type="match status" value="1"/>
</dbReference>
<comment type="catalytic activity">
    <reaction evidence="8">
        <text>L-seryl-[protein] + ATP = O-phospho-L-seryl-[protein] + ADP + H(+)</text>
        <dbReference type="Rhea" id="RHEA:17989"/>
        <dbReference type="Rhea" id="RHEA-COMP:9863"/>
        <dbReference type="Rhea" id="RHEA-COMP:11604"/>
        <dbReference type="ChEBI" id="CHEBI:15378"/>
        <dbReference type="ChEBI" id="CHEBI:29999"/>
        <dbReference type="ChEBI" id="CHEBI:30616"/>
        <dbReference type="ChEBI" id="CHEBI:83421"/>
        <dbReference type="ChEBI" id="CHEBI:456216"/>
        <dbReference type="EC" id="2.7.11.1"/>
    </reaction>
</comment>
<dbReference type="PROSITE" id="PS00108">
    <property type="entry name" value="PROTEIN_KINASE_ST"/>
    <property type="match status" value="1"/>
</dbReference>
<comment type="caution">
    <text evidence="10">The sequence shown here is derived from an EMBL/GenBank/DDBJ whole genome shotgun (WGS) entry which is preliminary data.</text>
</comment>